<reference evidence="10 11" key="1">
    <citation type="submission" date="2017-11" db="EMBL/GenBank/DDBJ databases">
        <title>Genomic Encyclopedia of Archaeal and Bacterial Type Strains, Phase II (KMG-II): From Individual Species to Whole Genera.</title>
        <authorList>
            <person name="Goeker M."/>
        </authorList>
    </citation>
    <scope>NUCLEOTIDE SEQUENCE [LARGE SCALE GENOMIC DNA]</scope>
    <source>
        <strain evidence="10 11">DSM 28175</strain>
    </source>
</reference>
<dbReference type="InterPro" id="IPR052027">
    <property type="entry name" value="PspC"/>
</dbReference>
<feature type="transmembrane region" description="Helical" evidence="7">
    <location>
        <begin position="106"/>
        <end position="123"/>
    </location>
</feature>
<evidence type="ECO:0000256" key="1">
    <source>
        <dbReference type="ARBA" id="ARBA00004162"/>
    </source>
</evidence>
<dbReference type="Pfam" id="PF04024">
    <property type="entry name" value="PspC"/>
    <property type="match status" value="1"/>
</dbReference>
<dbReference type="GO" id="GO:0005886">
    <property type="term" value="C:plasma membrane"/>
    <property type="evidence" value="ECO:0007669"/>
    <property type="project" value="UniProtKB-SubCell"/>
</dbReference>
<protein>
    <submittedName>
        <fullName evidence="10">Phage shock protein C</fullName>
    </submittedName>
</protein>
<feature type="transmembrane region" description="Helical" evidence="7">
    <location>
        <begin position="31"/>
        <end position="57"/>
    </location>
</feature>
<dbReference type="InterPro" id="IPR043726">
    <property type="entry name" value="LiaI-LiaF-like_TM1"/>
</dbReference>
<feature type="compositionally biased region" description="Basic and acidic residues" evidence="6">
    <location>
        <begin position="168"/>
        <end position="178"/>
    </location>
</feature>
<proteinExistence type="predicted"/>
<dbReference type="PANTHER" id="PTHR33885:SF3">
    <property type="entry name" value="PHAGE SHOCK PROTEIN C"/>
    <property type="match status" value="1"/>
</dbReference>
<dbReference type="RefSeq" id="WP_100342148.1">
    <property type="nucleotide sequence ID" value="NZ_PGFJ01000002.1"/>
</dbReference>
<evidence type="ECO:0000256" key="3">
    <source>
        <dbReference type="ARBA" id="ARBA00022692"/>
    </source>
</evidence>
<keyword evidence="4 7" id="KW-1133">Transmembrane helix</keyword>
<keyword evidence="3 7" id="KW-0812">Transmembrane</keyword>
<evidence type="ECO:0000313" key="11">
    <source>
        <dbReference type="Proteomes" id="UP000242687"/>
    </source>
</evidence>
<dbReference type="Proteomes" id="UP000242687">
    <property type="component" value="Unassembled WGS sequence"/>
</dbReference>
<comment type="subcellular location">
    <subcellularLocation>
        <location evidence="1">Cell membrane</location>
        <topology evidence="1">Single-pass membrane protein</topology>
    </subcellularLocation>
</comment>
<keyword evidence="2" id="KW-1003">Cell membrane</keyword>
<evidence type="ECO:0000256" key="6">
    <source>
        <dbReference type="SAM" id="MobiDB-lite"/>
    </source>
</evidence>
<dbReference type="EMBL" id="PGFJ01000002">
    <property type="protein sequence ID" value="PJJ79840.1"/>
    <property type="molecule type" value="Genomic_DNA"/>
</dbReference>
<dbReference type="Pfam" id="PF18917">
    <property type="entry name" value="LiaI-LiaF-like_TM1"/>
    <property type="match status" value="1"/>
</dbReference>
<evidence type="ECO:0000256" key="7">
    <source>
        <dbReference type="SAM" id="Phobius"/>
    </source>
</evidence>
<accession>A0A2H9VND9</accession>
<evidence type="ECO:0000259" key="8">
    <source>
        <dbReference type="Pfam" id="PF04024"/>
    </source>
</evidence>
<feature type="transmembrane region" description="Helical" evidence="7">
    <location>
        <begin position="129"/>
        <end position="151"/>
    </location>
</feature>
<comment type="caution">
    <text evidence="10">The sequence shown here is derived from an EMBL/GenBank/DDBJ whole genome shotgun (WGS) entry which is preliminary data.</text>
</comment>
<dbReference type="AlphaFoldDB" id="A0A2H9VND9"/>
<dbReference type="InterPro" id="IPR007168">
    <property type="entry name" value="Phageshock_PspC_N"/>
</dbReference>
<name>A0A2H9VND9_9SPHI</name>
<evidence type="ECO:0000256" key="5">
    <source>
        <dbReference type="ARBA" id="ARBA00023136"/>
    </source>
</evidence>
<feature type="domain" description="Phage shock protein PspC N-terminal" evidence="8">
    <location>
        <begin position="3"/>
        <end position="60"/>
    </location>
</feature>
<keyword evidence="5 7" id="KW-0472">Membrane</keyword>
<evidence type="ECO:0000313" key="10">
    <source>
        <dbReference type="EMBL" id="PJJ79840.1"/>
    </source>
</evidence>
<feature type="region of interest" description="Disordered" evidence="6">
    <location>
        <begin position="158"/>
        <end position="192"/>
    </location>
</feature>
<dbReference type="PANTHER" id="PTHR33885">
    <property type="entry name" value="PHAGE SHOCK PROTEIN C"/>
    <property type="match status" value="1"/>
</dbReference>
<feature type="compositionally biased region" description="Low complexity" evidence="6">
    <location>
        <begin position="182"/>
        <end position="192"/>
    </location>
</feature>
<gene>
    <name evidence="10" type="ORF">CLV57_2979</name>
</gene>
<evidence type="ECO:0000256" key="4">
    <source>
        <dbReference type="ARBA" id="ARBA00022989"/>
    </source>
</evidence>
<feature type="domain" description="LiaI-LiaF-like transmembrane region" evidence="9">
    <location>
        <begin position="108"/>
        <end position="149"/>
    </location>
</feature>
<evidence type="ECO:0000256" key="2">
    <source>
        <dbReference type="ARBA" id="ARBA00022475"/>
    </source>
</evidence>
<organism evidence="10 11">
    <name type="scientific">Mucilaginibacter auburnensis</name>
    <dbReference type="NCBI Taxonomy" id="1457233"/>
    <lineage>
        <taxon>Bacteria</taxon>
        <taxon>Pseudomonadati</taxon>
        <taxon>Bacteroidota</taxon>
        <taxon>Sphingobacteriia</taxon>
        <taxon>Sphingobacteriales</taxon>
        <taxon>Sphingobacteriaceae</taxon>
        <taxon>Mucilaginibacter</taxon>
    </lineage>
</organism>
<keyword evidence="11" id="KW-1185">Reference proteome</keyword>
<evidence type="ECO:0000259" key="9">
    <source>
        <dbReference type="Pfam" id="PF18917"/>
    </source>
</evidence>
<dbReference type="OrthoDB" id="5772680at2"/>
<sequence length="192" mass="21165">MEKKLYRDELNKKVAGVCAGLAEYLNVDVTIIRVLFLLALIFKGGGGLIYLILWAALPKKPLHLYNNPNVDYTVPPQNAPFNPFAAGGVPPNVPFSPVPPKKSSNAGLIGGIILVLMGSFFLLDQLDLIPFWDFGKLWPVILIIVGAGIMFSGKDEKPNFTDAPWNPTDKKEEVKFTENDADNNTTTDKTEY</sequence>